<organism evidence="1 2">
    <name type="scientific">Trichogramma brassicae</name>
    <dbReference type="NCBI Taxonomy" id="86971"/>
    <lineage>
        <taxon>Eukaryota</taxon>
        <taxon>Metazoa</taxon>
        <taxon>Ecdysozoa</taxon>
        <taxon>Arthropoda</taxon>
        <taxon>Hexapoda</taxon>
        <taxon>Insecta</taxon>
        <taxon>Pterygota</taxon>
        <taxon>Neoptera</taxon>
        <taxon>Endopterygota</taxon>
        <taxon>Hymenoptera</taxon>
        <taxon>Apocrita</taxon>
        <taxon>Proctotrupomorpha</taxon>
        <taxon>Chalcidoidea</taxon>
        <taxon>Trichogrammatidae</taxon>
        <taxon>Trichogramma</taxon>
    </lineage>
</organism>
<name>A0A6H5HTY5_9HYME</name>
<reference evidence="1 2" key="1">
    <citation type="submission" date="2020-02" db="EMBL/GenBank/DDBJ databases">
        <authorList>
            <person name="Ferguson B K."/>
        </authorList>
    </citation>
    <scope>NUCLEOTIDE SEQUENCE [LARGE SCALE GENOMIC DNA]</scope>
</reference>
<dbReference type="AlphaFoldDB" id="A0A6H5HTY5"/>
<evidence type="ECO:0000313" key="2">
    <source>
        <dbReference type="Proteomes" id="UP000479190"/>
    </source>
</evidence>
<feature type="non-terminal residue" evidence="1">
    <location>
        <position position="83"/>
    </location>
</feature>
<sequence length="83" mass="9135">GRHEAHAKSDLALVLVAEATGCPPRRLGSRAQRRCRVSFGAVCATSALTLSSLLLDPRALQSLYRLIELRPMTMTRLKKSNFV</sequence>
<dbReference type="Proteomes" id="UP000479190">
    <property type="component" value="Unassembled WGS sequence"/>
</dbReference>
<evidence type="ECO:0000313" key="1">
    <source>
        <dbReference type="EMBL" id="CAB0028317.1"/>
    </source>
</evidence>
<protein>
    <submittedName>
        <fullName evidence="1">Uncharacterized protein</fullName>
    </submittedName>
</protein>
<proteinExistence type="predicted"/>
<accession>A0A6H5HTY5</accession>
<feature type="non-terminal residue" evidence="1">
    <location>
        <position position="1"/>
    </location>
</feature>
<gene>
    <name evidence="1" type="ORF">TBRA_LOCUS511</name>
</gene>
<dbReference type="EMBL" id="CADCXV010000120">
    <property type="protein sequence ID" value="CAB0028317.1"/>
    <property type="molecule type" value="Genomic_DNA"/>
</dbReference>
<keyword evidence="2" id="KW-1185">Reference proteome</keyword>